<dbReference type="PRINTS" id="PR01839">
    <property type="entry name" value="RAD23PROTEIN"/>
</dbReference>
<evidence type="ECO:0000313" key="9">
    <source>
        <dbReference type="EMBL" id="KXS19213.1"/>
    </source>
</evidence>
<reference evidence="9 10" key="1">
    <citation type="journal article" date="2015" name="Genome Biol. Evol.">
        <title>Phylogenomic analyses indicate that early fungi evolved digesting cell walls of algal ancestors of land plants.</title>
        <authorList>
            <person name="Chang Y."/>
            <person name="Wang S."/>
            <person name="Sekimoto S."/>
            <person name="Aerts A.L."/>
            <person name="Choi C."/>
            <person name="Clum A."/>
            <person name="LaButti K.M."/>
            <person name="Lindquist E.A."/>
            <person name="Yee Ngan C."/>
            <person name="Ohm R.A."/>
            <person name="Salamov A.A."/>
            <person name="Grigoriev I.V."/>
            <person name="Spatafora J.W."/>
            <person name="Berbee M.L."/>
        </authorList>
    </citation>
    <scope>NUCLEOTIDE SEQUENCE [LARGE SCALE GENOMIC DNA]</scope>
    <source>
        <strain evidence="9 10">JEL478</strain>
    </source>
</reference>
<comment type="function">
    <text evidence="5">Multiubiquitin chain receptor involved in modulation of proteasomal degradation. Involved in nucleotide excision repair.</text>
</comment>
<feature type="compositionally biased region" description="Polar residues" evidence="6">
    <location>
        <begin position="217"/>
        <end position="241"/>
    </location>
</feature>
<dbReference type="InterPro" id="IPR006636">
    <property type="entry name" value="STI1_HS-bd"/>
</dbReference>
<dbReference type="InterPro" id="IPR015940">
    <property type="entry name" value="UBA"/>
</dbReference>
<dbReference type="PROSITE" id="PS50030">
    <property type="entry name" value="UBA"/>
    <property type="match status" value="2"/>
</dbReference>
<dbReference type="Pfam" id="PF00240">
    <property type="entry name" value="ubiquitin"/>
    <property type="match status" value="1"/>
</dbReference>
<evidence type="ECO:0000256" key="3">
    <source>
        <dbReference type="ARBA" id="ARBA00023204"/>
    </source>
</evidence>
<evidence type="ECO:0000259" key="7">
    <source>
        <dbReference type="PROSITE" id="PS50030"/>
    </source>
</evidence>
<dbReference type="PANTHER" id="PTHR10621:SF0">
    <property type="entry name" value="UV EXCISION REPAIR PROTEIN RAD23"/>
    <property type="match status" value="1"/>
</dbReference>
<feature type="compositionally biased region" description="Low complexity" evidence="6">
    <location>
        <begin position="107"/>
        <end position="139"/>
    </location>
</feature>
<evidence type="ECO:0000259" key="8">
    <source>
        <dbReference type="PROSITE" id="PS50053"/>
    </source>
</evidence>
<dbReference type="SUPFAM" id="SSF54236">
    <property type="entry name" value="Ubiquitin-like"/>
    <property type="match status" value="1"/>
</dbReference>
<dbReference type="GO" id="GO:0031593">
    <property type="term" value="F:polyubiquitin modification-dependent protein binding"/>
    <property type="evidence" value="ECO:0007669"/>
    <property type="project" value="UniProtKB-UniRule"/>
</dbReference>
<dbReference type="STRING" id="1344416.A0A139ARP8"/>
<dbReference type="SMART" id="SM00165">
    <property type="entry name" value="UBA"/>
    <property type="match status" value="2"/>
</dbReference>
<keyword evidence="5" id="KW-0963">Cytoplasm</keyword>
<dbReference type="SUPFAM" id="SSF46934">
    <property type="entry name" value="UBA-like"/>
    <property type="match status" value="2"/>
</dbReference>
<dbReference type="CDD" id="cd14280">
    <property type="entry name" value="UBA1_Rad23_like"/>
    <property type="match status" value="1"/>
</dbReference>
<name>A0A139ARP8_GONPJ</name>
<keyword evidence="4 5" id="KW-0539">Nucleus</keyword>
<dbReference type="PROSITE" id="PS50053">
    <property type="entry name" value="UBIQUITIN_2"/>
    <property type="match status" value="1"/>
</dbReference>
<feature type="domain" description="UBA" evidence="7">
    <location>
        <begin position="163"/>
        <end position="203"/>
    </location>
</feature>
<dbReference type="CDD" id="cd01805">
    <property type="entry name" value="Ubl_Rad23"/>
    <property type="match status" value="1"/>
</dbReference>
<dbReference type="InterPro" id="IPR000626">
    <property type="entry name" value="Ubiquitin-like_dom"/>
</dbReference>
<dbReference type="GO" id="GO:0070628">
    <property type="term" value="F:proteasome binding"/>
    <property type="evidence" value="ECO:0007669"/>
    <property type="project" value="TreeGrafter"/>
</dbReference>
<evidence type="ECO:0000313" key="10">
    <source>
        <dbReference type="Proteomes" id="UP000070544"/>
    </source>
</evidence>
<evidence type="ECO:0000256" key="1">
    <source>
        <dbReference type="ARBA" id="ARBA00022737"/>
    </source>
</evidence>
<feature type="domain" description="UBA" evidence="7">
    <location>
        <begin position="345"/>
        <end position="386"/>
    </location>
</feature>
<dbReference type="FunFam" id="3.10.20.90:FF:000254">
    <property type="entry name" value="UV excision repair protein Rad23"/>
    <property type="match status" value="1"/>
</dbReference>
<keyword evidence="1" id="KW-0677">Repeat</keyword>
<dbReference type="GO" id="GO:0005654">
    <property type="term" value="C:nucleoplasm"/>
    <property type="evidence" value="ECO:0007669"/>
    <property type="project" value="TreeGrafter"/>
</dbReference>
<comment type="subcellular location">
    <subcellularLocation>
        <location evidence="5">Nucleus</location>
    </subcellularLocation>
    <subcellularLocation>
        <location evidence="5">Cytoplasm</location>
    </subcellularLocation>
</comment>
<feature type="compositionally biased region" description="Low complexity" evidence="6">
    <location>
        <begin position="92"/>
        <end position="101"/>
    </location>
</feature>
<protein>
    <recommendedName>
        <fullName evidence="5">UV excision repair protein RAD23</fullName>
    </recommendedName>
</protein>
<dbReference type="GO" id="GO:0005829">
    <property type="term" value="C:cytosol"/>
    <property type="evidence" value="ECO:0007669"/>
    <property type="project" value="TreeGrafter"/>
</dbReference>
<dbReference type="SUPFAM" id="SSF101238">
    <property type="entry name" value="XPC-binding domain"/>
    <property type="match status" value="1"/>
</dbReference>
<dbReference type="PANTHER" id="PTHR10621">
    <property type="entry name" value="UV EXCISION REPAIR PROTEIN RAD23"/>
    <property type="match status" value="1"/>
</dbReference>
<dbReference type="InterPro" id="IPR004806">
    <property type="entry name" value="Rad23"/>
</dbReference>
<comment type="similarity">
    <text evidence="5">Belongs to the RAD23 family.</text>
</comment>
<dbReference type="Gene3D" id="1.10.10.540">
    <property type="entry name" value="XPC-binding domain"/>
    <property type="match status" value="1"/>
</dbReference>
<dbReference type="InterPro" id="IPR036353">
    <property type="entry name" value="XPC-bd_sf"/>
</dbReference>
<dbReference type="GO" id="GO:0043161">
    <property type="term" value="P:proteasome-mediated ubiquitin-dependent protein catabolic process"/>
    <property type="evidence" value="ECO:0007669"/>
    <property type="project" value="UniProtKB-UniRule"/>
</dbReference>
<dbReference type="InterPro" id="IPR029071">
    <property type="entry name" value="Ubiquitin-like_domsf"/>
</dbReference>
<gene>
    <name evidence="9" type="ORF">M427DRAFT_132231</name>
</gene>
<keyword evidence="2 5" id="KW-0227">DNA damage</keyword>
<dbReference type="CDD" id="cd14281">
    <property type="entry name" value="UBA2_Rad23_like"/>
    <property type="match status" value="1"/>
</dbReference>
<evidence type="ECO:0000256" key="5">
    <source>
        <dbReference type="RuleBase" id="RU367049"/>
    </source>
</evidence>
<dbReference type="Gene3D" id="1.10.8.10">
    <property type="entry name" value="DNA helicase RuvA subunit, C-terminal domain"/>
    <property type="match status" value="2"/>
</dbReference>
<feature type="region of interest" description="Disordered" evidence="6">
    <location>
        <begin position="81"/>
        <end position="159"/>
    </location>
</feature>
<feature type="region of interest" description="Disordered" evidence="6">
    <location>
        <begin position="213"/>
        <end position="241"/>
    </location>
</feature>
<dbReference type="NCBIfam" id="TIGR00601">
    <property type="entry name" value="rad23"/>
    <property type="match status" value="1"/>
</dbReference>
<dbReference type="InterPro" id="IPR015360">
    <property type="entry name" value="XPC-bd"/>
</dbReference>
<dbReference type="Pfam" id="PF00627">
    <property type="entry name" value="UBA"/>
    <property type="match status" value="2"/>
</dbReference>
<feature type="domain" description="Ubiquitin-like" evidence="8">
    <location>
        <begin position="1"/>
        <end position="76"/>
    </location>
</feature>
<keyword evidence="3 5" id="KW-0234">DNA repair</keyword>
<dbReference type="OrthoDB" id="419317at2759"/>
<dbReference type="Gene3D" id="3.10.20.90">
    <property type="entry name" value="Phosphatidylinositol 3-kinase Catalytic Subunit, Chain A, domain 1"/>
    <property type="match status" value="1"/>
</dbReference>
<organism evidence="9 10">
    <name type="scientific">Gonapodya prolifera (strain JEL478)</name>
    <name type="common">Monoblepharis prolifera</name>
    <dbReference type="NCBI Taxonomy" id="1344416"/>
    <lineage>
        <taxon>Eukaryota</taxon>
        <taxon>Fungi</taxon>
        <taxon>Fungi incertae sedis</taxon>
        <taxon>Chytridiomycota</taxon>
        <taxon>Chytridiomycota incertae sedis</taxon>
        <taxon>Monoblepharidomycetes</taxon>
        <taxon>Monoblepharidales</taxon>
        <taxon>Gonapodyaceae</taxon>
        <taxon>Gonapodya</taxon>
    </lineage>
</organism>
<dbReference type="InterPro" id="IPR009060">
    <property type="entry name" value="UBA-like_sf"/>
</dbReference>
<evidence type="ECO:0000256" key="2">
    <source>
        <dbReference type="ARBA" id="ARBA00022763"/>
    </source>
</evidence>
<dbReference type="Pfam" id="PF09280">
    <property type="entry name" value="XPC-binding"/>
    <property type="match status" value="1"/>
</dbReference>
<dbReference type="SMART" id="SM00213">
    <property type="entry name" value="UBQ"/>
    <property type="match status" value="1"/>
</dbReference>
<dbReference type="SMART" id="SM00727">
    <property type="entry name" value="STI1"/>
    <property type="match status" value="1"/>
</dbReference>
<dbReference type="FunFam" id="1.10.8.10:FF:000002">
    <property type="entry name" value="UV excision repair protein RAD23 homolog"/>
    <property type="match status" value="1"/>
</dbReference>
<evidence type="ECO:0000256" key="4">
    <source>
        <dbReference type="ARBA" id="ARBA00023242"/>
    </source>
</evidence>
<dbReference type="OMA" id="PHMLEPI"/>
<dbReference type="FunFam" id="1.10.8.10:FF:000003">
    <property type="entry name" value="UV excision repair protein RAD23 homolog"/>
    <property type="match status" value="1"/>
</dbReference>
<proteinExistence type="inferred from homology"/>
<keyword evidence="10" id="KW-1185">Reference proteome</keyword>
<dbReference type="FunFam" id="1.10.10.540:FF:000001">
    <property type="entry name" value="UV excision repair protein RAD23 B"/>
    <property type="match status" value="1"/>
</dbReference>
<dbReference type="Proteomes" id="UP000070544">
    <property type="component" value="Unassembled WGS sequence"/>
</dbReference>
<sequence>MKLTFKTLQQKQFTIEADPTDKISDVKAKIEQTQGHPVAAQKLIFSGKVLADDQTVESYKIQEKDFMVIMVTKPKATASSSAAASQPVSKDASTSAQATPSIPAPTAPQATAPQATAGATTAPAATSSAPTSTPTIAQPVNPPTSDGGAPPTSDSGSVLVTGSAFEDTITNLMAMGFERDEVVRAMRAAFNNPDRAVEYLLSGIPANLLRETAPAPAQTSPSSVAPQGIAPSQGTTPAAQGSPLNLFEAAAAAQQQQQNANVQGNATPESLAFLRNNPQFQQLRSLVQHNPQLLQPVLQQLAQSNPQIVQLINSNREAFMQMLAEGDAGDDGGAAPPGGQYISVTPDEAAAIGRLEALGFDRQTVLEAYLACDKNEEMAANYLFEHGNDEDM</sequence>
<dbReference type="EMBL" id="KQ965739">
    <property type="protein sequence ID" value="KXS19213.1"/>
    <property type="molecule type" value="Genomic_DNA"/>
</dbReference>
<evidence type="ECO:0000256" key="6">
    <source>
        <dbReference type="SAM" id="MobiDB-lite"/>
    </source>
</evidence>
<dbReference type="GO" id="GO:0006289">
    <property type="term" value="P:nucleotide-excision repair"/>
    <property type="evidence" value="ECO:0007669"/>
    <property type="project" value="UniProtKB-UniRule"/>
</dbReference>
<dbReference type="GO" id="GO:0043130">
    <property type="term" value="F:ubiquitin binding"/>
    <property type="evidence" value="ECO:0007669"/>
    <property type="project" value="UniProtKB-UniRule"/>
</dbReference>
<dbReference type="AlphaFoldDB" id="A0A139ARP8"/>
<dbReference type="GO" id="GO:0003684">
    <property type="term" value="F:damaged DNA binding"/>
    <property type="evidence" value="ECO:0007669"/>
    <property type="project" value="UniProtKB-UniRule"/>
</dbReference>
<accession>A0A139ARP8</accession>